<dbReference type="EMBL" id="KP706797">
    <property type="protein sequence ID" value="AKD28056.1"/>
    <property type="molecule type" value="Genomic_DNA"/>
</dbReference>
<reference evidence="2" key="1">
    <citation type="journal article" date="2015" name="J. Virol.">
        <title>Genomic and Proteomic Analyses Indicate that Banchine and Campoplegine Polydnaviruses Have Similar, if Not Identical, Viral Ancestors.</title>
        <authorList>
            <person name="Beliveau C."/>
            <person name="Cohen A."/>
            <person name="Stewart D."/>
            <person name="Periquet G."/>
            <person name="Djoumad A."/>
            <person name="Kuhn L."/>
            <person name="Stoltz D."/>
            <person name="Volkoff A.-N."/>
            <person name="Herniou E."/>
            <person name="Drezen J.-M."/>
            <person name="Cusson M."/>
        </authorList>
    </citation>
    <scope>NUCLEOTIDE SEQUENCE</scope>
</reference>
<name>A0A0F6Q8B3_9HYME</name>
<gene>
    <name evidence="2" type="primary">U17L</name>
</gene>
<feature type="transmembrane region" description="Helical" evidence="1">
    <location>
        <begin position="6"/>
        <end position="29"/>
    </location>
</feature>
<keyword evidence="1" id="KW-0472">Membrane</keyword>
<accession>A0A0F6Q8B3</accession>
<dbReference type="AlphaFoldDB" id="A0A0F6Q8B3"/>
<evidence type="ECO:0000313" key="2">
    <source>
        <dbReference type="EMBL" id="AKD28056.1"/>
    </source>
</evidence>
<organism evidence="2">
    <name type="scientific">Glypta fumiferanae</name>
    <dbReference type="NCBI Taxonomy" id="389681"/>
    <lineage>
        <taxon>Eukaryota</taxon>
        <taxon>Metazoa</taxon>
        <taxon>Ecdysozoa</taxon>
        <taxon>Arthropoda</taxon>
        <taxon>Hexapoda</taxon>
        <taxon>Insecta</taxon>
        <taxon>Pterygota</taxon>
        <taxon>Neoptera</taxon>
        <taxon>Endopterygota</taxon>
        <taxon>Hymenoptera</taxon>
        <taxon>Apocrita</taxon>
        <taxon>Ichneumonoidea</taxon>
        <taxon>Ichneumonidae</taxon>
        <taxon>Banchinae</taxon>
        <taxon>Glypta</taxon>
    </lineage>
</organism>
<sequence>MNTNALPIVMSMTLLLAIVGLTTGFYYEYRRSASESKRRRKLDSSEESERQTFIKKEGITLRHQIFAEESYKKIANSPYSKSSPSEK</sequence>
<evidence type="ECO:0000256" key="1">
    <source>
        <dbReference type="SAM" id="Phobius"/>
    </source>
</evidence>
<protein>
    <submittedName>
        <fullName evidence="2">U17-like protein</fullName>
    </submittedName>
</protein>
<keyword evidence="1" id="KW-1133">Transmembrane helix</keyword>
<proteinExistence type="predicted"/>
<keyword evidence="1" id="KW-0812">Transmembrane</keyword>